<dbReference type="RefSeq" id="WP_188521866.1">
    <property type="nucleotide sequence ID" value="NZ_BMDG01000001.1"/>
</dbReference>
<gene>
    <name evidence="3" type="ORF">GCM10007368_02960</name>
</gene>
<feature type="transmembrane region" description="Helical" evidence="2">
    <location>
        <begin position="146"/>
        <end position="163"/>
    </location>
</feature>
<comment type="caution">
    <text evidence="3">The sequence shown here is derived from an EMBL/GenBank/DDBJ whole genome shotgun (WGS) entry which is preliminary data.</text>
</comment>
<dbReference type="Proteomes" id="UP000632535">
    <property type="component" value="Unassembled WGS sequence"/>
</dbReference>
<keyword evidence="2" id="KW-1133">Transmembrane helix</keyword>
<keyword evidence="2" id="KW-0472">Membrane</keyword>
<reference evidence="4" key="1">
    <citation type="journal article" date="2019" name="Int. J. Syst. Evol. Microbiol.">
        <title>The Global Catalogue of Microorganisms (GCM) 10K type strain sequencing project: providing services to taxonomists for standard genome sequencing and annotation.</title>
        <authorList>
            <consortium name="The Broad Institute Genomics Platform"/>
            <consortium name="The Broad Institute Genome Sequencing Center for Infectious Disease"/>
            <person name="Wu L."/>
            <person name="Ma J."/>
        </authorList>
    </citation>
    <scope>NUCLEOTIDE SEQUENCE [LARGE SCALE GENOMIC DNA]</scope>
    <source>
        <strain evidence="4">CCM 8653</strain>
    </source>
</reference>
<evidence type="ECO:0000313" key="3">
    <source>
        <dbReference type="EMBL" id="GGI04798.1"/>
    </source>
</evidence>
<dbReference type="EMBL" id="BMDG01000001">
    <property type="protein sequence ID" value="GGI04798.1"/>
    <property type="molecule type" value="Genomic_DNA"/>
</dbReference>
<evidence type="ECO:0000313" key="4">
    <source>
        <dbReference type="Proteomes" id="UP000632535"/>
    </source>
</evidence>
<keyword evidence="2" id="KW-0812">Transmembrane</keyword>
<feature type="transmembrane region" description="Helical" evidence="2">
    <location>
        <begin position="42"/>
        <end position="62"/>
    </location>
</feature>
<feature type="transmembrane region" description="Helical" evidence="2">
    <location>
        <begin position="199"/>
        <end position="220"/>
    </location>
</feature>
<evidence type="ECO:0000256" key="2">
    <source>
        <dbReference type="SAM" id="Phobius"/>
    </source>
</evidence>
<protein>
    <submittedName>
        <fullName evidence="3">Uncharacterized protein</fullName>
    </submittedName>
</protein>
<feature type="transmembrane region" description="Helical" evidence="2">
    <location>
        <begin position="74"/>
        <end position="93"/>
    </location>
</feature>
<sequence>MSEPDATAARPAARPPARSAARHERGTPPAAPPRTTSAGVNALWVVAGVLSGLGIVLGVGAGGDVPAGSAAETTTAAVPATAVGVAAVCYLAAAATGRRWVGWAMVPVASALPFLEYAGVPRWVSFGAAGLAFLLYGLARRRPTTLAQAGAMVGYLGVAVAAVAMPARVGLVVAALALAAHVAWDLVHYRRDVVVHRSLAVWCIGLDLTVAALCVAFAVAA</sequence>
<organism evidence="3 4">
    <name type="scientific">Isoptericola cucumis</name>
    <dbReference type="NCBI Taxonomy" id="1776856"/>
    <lineage>
        <taxon>Bacteria</taxon>
        <taxon>Bacillati</taxon>
        <taxon>Actinomycetota</taxon>
        <taxon>Actinomycetes</taxon>
        <taxon>Micrococcales</taxon>
        <taxon>Promicromonosporaceae</taxon>
        <taxon>Isoptericola</taxon>
    </lineage>
</organism>
<name>A0ABQ2B0D4_9MICO</name>
<evidence type="ECO:0000256" key="1">
    <source>
        <dbReference type="SAM" id="MobiDB-lite"/>
    </source>
</evidence>
<feature type="compositionally biased region" description="Low complexity" evidence="1">
    <location>
        <begin position="1"/>
        <end position="19"/>
    </location>
</feature>
<feature type="region of interest" description="Disordered" evidence="1">
    <location>
        <begin position="1"/>
        <end position="35"/>
    </location>
</feature>
<accession>A0ABQ2B0D4</accession>
<feature type="transmembrane region" description="Helical" evidence="2">
    <location>
        <begin position="123"/>
        <end position="139"/>
    </location>
</feature>
<keyword evidence="4" id="KW-1185">Reference proteome</keyword>
<proteinExistence type="predicted"/>